<accession>A0ABR2V3J4</accession>
<name>A0ABR2V3J4_9PEZI</name>
<evidence type="ECO:0000313" key="1">
    <source>
        <dbReference type="EMBL" id="KAK9421452.1"/>
    </source>
</evidence>
<reference evidence="1 2" key="1">
    <citation type="journal article" date="2024" name="J. Plant Pathol.">
        <title>Sequence and assembly of the genome of Seiridium unicorne, isolate CBS 538.82, causal agent of cypress canker disease.</title>
        <authorList>
            <person name="Scali E."/>
            <person name="Rocca G.D."/>
            <person name="Danti R."/>
            <person name="Garbelotto M."/>
            <person name="Barberini S."/>
            <person name="Baroncelli R."/>
            <person name="Emiliani G."/>
        </authorList>
    </citation>
    <scope>NUCLEOTIDE SEQUENCE [LARGE SCALE GENOMIC DNA]</scope>
    <source>
        <strain evidence="1 2">BM-138-508</strain>
    </source>
</reference>
<keyword evidence="2" id="KW-1185">Reference proteome</keyword>
<organism evidence="1 2">
    <name type="scientific">Seiridium unicorne</name>
    <dbReference type="NCBI Taxonomy" id="138068"/>
    <lineage>
        <taxon>Eukaryota</taxon>
        <taxon>Fungi</taxon>
        <taxon>Dikarya</taxon>
        <taxon>Ascomycota</taxon>
        <taxon>Pezizomycotina</taxon>
        <taxon>Sordariomycetes</taxon>
        <taxon>Xylariomycetidae</taxon>
        <taxon>Amphisphaeriales</taxon>
        <taxon>Sporocadaceae</taxon>
        <taxon>Seiridium</taxon>
    </lineage>
</organism>
<comment type="caution">
    <text evidence="1">The sequence shown here is derived from an EMBL/GenBank/DDBJ whole genome shotgun (WGS) entry which is preliminary data.</text>
</comment>
<evidence type="ECO:0000313" key="2">
    <source>
        <dbReference type="Proteomes" id="UP001408356"/>
    </source>
</evidence>
<sequence length="246" mass="26847">MGHFAASRPLTAPNKAHGGRSIHCITPGSVGNGRGYGPSSDICPALQPVAAHGAITAAPVLINRPQSGALGPFAILERTLLLANQLKHMPDPQHRDSVMVFDDKDTVNGCRIKFCRPYLVRHARKNAGEGLRAQRLSVNGNCPLGSRTASEDPARLGALIFRSIGIQAPEQTLRMVWNAKRLVGPHQGGDSQQAVARLRRESRKPWLRSSRADERRRPVYGYLRAAIQSFPFSHLGSSEWSPIFAK</sequence>
<protein>
    <submittedName>
        <fullName evidence="1">Uncharacterized protein</fullName>
    </submittedName>
</protein>
<gene>
    <name evidence="1" type="ORF">SUNI508_05687</name>
</gene>
<dbReference type="EMBL" id="JARVKF010000179">
    <property type="protein sequence ID" value="KAK9421452.1"/>
    <property type="molecule type" value="Genomic_DNA"/>
</dbReference>
<proteinExistence type="predicted"/>
<dbReference type="Proteomes" id="UP001408356">
    <property type="component" value="Unassembled WGS sequence"/>
</dbReference>